<keyword evidence="1" id="KW-0732">Signal</keyword>
<sequence>MAVRRALRWFPLLAITLVLAGCGGPATSDEVTESEAYERVDSYVRRAATALPDVKLEEAAPAASGPCRGEPRGRVVVRNTYWIRGLVDENRHFDTMVGWWEDNGFEVVRDLRPARHYVWVENTADGFRMSLKDNDEGELLLGAESPCVATG</sequence>
<dbReference type="EMBL" id="JACHJQ010000007">
    <property type="protein sequence ID" value="MBB4910437.1"/>
    <property type="molecule type" value="Genomic_DNA"/>
</dbReference>
<evidence type="ECO:0000313" key="2">
    <source>
        <dbReference type="EMBL" id="MBB4910437.1"/>
    </source>
</evidence>
<comment type="caution">
    <text evidence="2">The sequence shown here is derived from an EMBL/GenBank/DDBJ whole genome shotgun (WGS) entry which is preliminary data.</text>
</comment>
<name>A0A7W7VHE7_9PSEU</name>
<keyword evidence="3" id="KW-1185">Reference proteome</keyword>
<dbReference type="PROSITE" id="PS51257">
    <property type="entry name" value="PROKAR_LIPOPROTEIN"/>
    <property type="match status" value="1"/>
</dbReference>
<feature type="signal peptide" evidence="1">
    <location>
        <begin position="1"/>
        <end position="20"/>
    </location>
</feature>
<evidence type="ECO:0000256" key="1">
    <source>
        <dbReference type="SAM" id="SignalP"/>
    </source>
</evidence>
<reference evidence="2 3" key="1">
    <citation type="submission" date="2020-08" db="EMBL/GenBank/DDBJ databases">
        <title>Genomic Encyclopedia of Type Strains, Phase III (KMG-III): the genomes of soil and plant-associated and newly described type strains.</title>
        <authorList>
            <person name="Whitman W."/>
        </authorList>
    </citation>
    <scope>NUCLEOTIDE SEQUENCE [LARGE SCALE GENOMIC DNA]</scope>
    <source>
        <strain evidence="2 3">CECT 8960</strain>
    </source>
</reference>
<evidence type="ECO:0000313" key="3">
    <source>
        <dbReference type="Proteomes" id="UP000520767"/>
    </source>
</evidence>
<feature type="chain" id="PRO_5038709630" description="Lipoprotein" evidence="1">
    <location>
        <begin position="21"/>
        <end position="151"/>
    </location>
</feature>
<dbReference type="Proteomes" id="UP000520767">
    <property type="component" value="Unassembled WGS sequence"/>
</dbReference>
<protein>
    <recommendedName>
        <fullName evidence="4">Lipoprotein</fullName>
    </recommendedName>
</protein>
<organism evidence="2 3">
    <name type="scientific">Actinophytocola algeriensis</name>
    <dbReference type="NCBI Taxonomy" id="1768010"/>
    <lineage>
        <taxon>Bacteria</taxon>
        <taxon>Bacillati</taxon>
        <taxon>Actinomycetota</taxon>
        <taxon>Actinomycetes</taxon>
        <taxon>Pseudonocardiales</taxon>
        <taxon>Pseudonocardiaceae</taxon>
    </lineage>
</organism>
<evidence type="ECO:0008006" key="4">
    <source>
        <dbReference type="Google" id="ProtNLM"/>
    </source>
</evidence>
<gene>
    <name evidence="2" type="ORF">FHR82_006695</name>
</gene>
<dbReference type="RefSeq" id="WP_184814482.1">
    <property type="nucleotide sequence ID" value="NZ_JACHJQ010000007.1"/>
</dbReference>
<proteinExistence type="predicted"/>
<accession>A0A7W7VHE7</accession>
<dbReference type="AlphaFoldDB" id="A0A7W7VHE7"/>